<protein>
    <recommendedName>
        <fullName evidence="1">UvrD-like helicase C-terminal domain-containing protein</fullName>
    </recommendedName>
</protein>
<dbReference type="InterPro" id="IPR027785">
    <property type="entry name" value="UvrD-like_helicase_C"/>
</dbReference>
<dbReference type="EMBL" id="AP014685">
    <property type="protein sequence ID" value="BAR57422.1"/>
    <property type="molecule type" value="Genomic_DNA"/>
</dbReference>
<dbReference type="SUPFAM" id="SSF52540">
    <property type="entry name" value="P-loop containing nucleoside triphosphate hydrolases"/>
    <property type="match status" value="1"/>
</dbReference>
<dbReference type="InterPro" id="IPR027417">
    <property type="entry name" value="P-loop_NTPase"/>
</dbReference>
<dbReference type="Pfam" id="PF13538">
    <property type="entry name" value="UvrD_C_2"/>
    <property type="match status" value="1"/>
</dbReference>
<organism evidence="2 3">
    <name type="scientific">Bradyrhizobium diazoefficiens</name>
    <dbReference type="NCBI Taxonomy" id="1355477"/>
    <lineage>
        <taxon>Bacteria</taxon>
        <taxon>Pseudomonadati</taxon>
        <taxon>Pseudomonadota</taxon>
        <taxon>Alphaproteobacteria</taxon>
        <taxon>Hyphomicrobiales</taxon>
        <taxon>Nitrobacteraceae</taxon>
        <taxon>Bradyrhizobium</taxon>
    </lineage>
</organism>
<evidence type="ECO:0000313" key="2">
    <source>
        <dbReference type="EMBL" id="BAR57422.1"/>
    </source>
</evidence>
<gene>
    <name evidence="2" type="ORF">NK6_4254</name>
</gene>
<reference evidence="2 3" key="1">
    <citation type="submission" date="2014-11" db="EMBL/GenBank/DDBJ databases">
        <title>Symbiosis island explosion on the genome of extra-slow-growing strains of soybean bradyrhizobia with massive insertion sequences.</title>
        <authorList>
            <person name="Iida T."/>
            <person name="Minamisawa K."/>
        </authorList>
    </citation>
    <scope>NUCLEOTIDE SEQUENCE [LARGE SCALE GENOMIC DNA]</scope>
    <source>
        <strain evidence="2 3">NK6</strain>
    </source>
</reference>
<sequence>MEAQTQTLRLVSAYYRLKAATDGTQTAKDLARQFAEAAVAVSTGGKLKTKKAKEVAAAVEAGISLLGDPTEDWRTASQVLAQTPALVEIHRQVRLVRLFRATDALGGGLADSWVSTGGYAGATVLVKKVLDQERLLSAELEPQGLLVMNIHKSKGKEFDGVILVEGAFKSFFFDRNEKAPFTQSRRLLRVGITRARTRVAIVRPMNAAPLCDI</sequence>
<dbReference type="Proteomes" id="UP000063308">
    <property type="component" value="Chromosome"/>
</dbReference>
<dbReference type="AlphaFoldDB" id="A0A0E4FU26"/>
<dbReference type="Gene3D" id="3.40.50.300">
    <property type="entry name" value="P-loop containing nucleotide triphosphate hydrolases"/>
    <property type="match status" value="1"/>
</dbReference>
<accession>A0A0E4FU26</accession>
<name>A0A0E4FU26_9BRAD</name>
<proteinExistence type="predicted"/>
<evidence type="ECO:0000313" key="3">
    <source>
        <dbReference type="Proteomes" id="UP000063308"/>
    </source>
</evidence>
<evidence type="ECO:0000259" key="1">
    <source>
        <dbReference type="Pfam" id="PF13538"/>
    </source>
</evidence>
<feature type="domain" description="UvrD-like helicase C-terminal" evidence="1">
    <location>
        <begin position="146"/>
        <end position="202"/>
    </location>
</feature>